<accession>A0ACB8GIT1</accession>
<proteinExistence type="predicted"/>
<comment type="caution">
    <text evidence="1">The sequence shown here is derived from an EMBL/GenBank/DDBJ whole genome shotgun (WGS) entry which is preliminary data.</text>
</comment>
<sequence>MQTYTIAAGLVAFVVGLRLYASAGKSKLPLPPGPKGLPLIGNLLDMPRTLEWQTYHKWAKELKSDIIYVNVAGTSLVVLDSLEACKDLLDKRSTNYSSRPRMPMLIELMGYGFLVAIMEYGERWRQHRRLIHQALNPAAASTITLPPTLKAARNVLGRFLEKPNDIMGNLRHMTGEAIISIAYGLDVLPENDPYIHLAEKANEGPVEAVVPGAFLVDMLPFLKYVPAWVPGAGFQKKAAKWKALGQAMINVPFEKTKENMRAGICPPCLTSTCLAEMEHGAADVAYSEENIKNAAGTLYSVGADTTLSIVGSCVLALIDHPEVVKKAQLELDKVIKPGHLPDFNDQPSLPYITAIVKEGLRWNDAVPMGVPHLIEVEDEYKGHRLPARSIVIANSWAILHDEKLYPDPFTFNPDRFMKGDSLDPNVQDPGEACWGFGRRICPGRHMAFSTIWIAIASLLTVYDIRKQVDEDGNAIENNHEYVSNITYSPKPFVGSITPRSKEAENLIRSFAWQSAIC</sequence>
<keyword evidence="2" id="KW-1185">Reference proteome</keyword>
<keyword evidence="1" id="KW-0560">Oxidoreductase</keyword>
<reference evidence="1" key="1">
    <citation type="submission" date="2021-10" db="EMBL/GenBank/DDBJ databases">
        <title>Psilocybe cubensis genome.</title>
        <authorList>
            <person name="Mckernan K.J."/>
            <person name="Crawford S."/>
            <person name="Trippe A."/>
            <person name="Kane L.T."/>
            <person name="Mclaughlin S."/>
        </authorList>
    </citation>
    <scope>NUCLEOTIDE SEQUENCE</scope>
    <source>
        <strain evidence="1">MGC-MH-2018</strain>
    </source>
</reference>
<protein>
    <submittedName>
        <fullName evidence="1">Cytochrome P450 monooxygenase 98</fullName>
    </submittedName>
</protein>
<gene>
    <name evidence="1" type="ORF">JR316_0012418</name>
</gene>
<dbReference type="EMBL" id="JAFIQS020000012">
    <property type="protein sequence ID" value="KAH9475307.1"/>
    <property type="molecule type" value="Genomic_DNA"/>
</dbReference>
<name>A0ACB8GIT1_PSICU</name>
<organism evidence="1 2">
    <name type="scientific">Psilocybe cubensis</name>
    <name type="common">Psychedelic mushroom</name>
    <name type="synonym">Stropharia cubensis</name>
    <dbReference type="NCBI Taxonomy" id="181762"/>
    <lineage>
        <taxon>Eukaryota</taxon>
        <taxon>Fungi</taxon>
        <taxon>Dikarya</taxon>
        <taxon>Basidiomycota</taxon>
        <taxon>Agaricomycotina</taxon>
        <taxon>Agaricomycetes</taxon>
        <taxon>Agaricomycetidae</taxon>
        <taxon>Agaricales</taxon>
        <taxon>Agaricineae</taxon>
        <taxon>Strophariaceae</taxon>
        <taxon>Psilocybe</taxon>
    </lineage>
</organism>
<evidence type="ECO:0000313" key="2">
    <source>
        <dbReference type="Proteomes" id="UP000664032"/>
    </source>
</evidence>
<dbReference type="Proteomes" id="UP000664032">
    <property type="component" value="Unassembled WGS sequence"/>
</dbReference>
<evidence type="ECO:0000313" key="1">
    <source>
        <dbReference type="EMBL" id="KAH9475307.1"/>
    </source>
</evidence>
<keyword evidence="1" id="KW-0503">Monooxygenase</keyword>